<dbReference type="EMBL" id="FZNR01000002">
    <property type="protein sequence ID" value="SNR39635.1"/>
    <property type="molecule type" value="Genomic_DNA"/>
</dbReference>
<evidence type="ECO:0000313" key="3">
    <source>
        <dbReference type="Proteomes" id="UP000198415"/>
    </source>
</evidence>
<keyword evidence="1" id="KW-1133">Transmembrane helix</keyword>
<keyword evidence="1" id="KW-0472">Membrane</keyword>
<dbReference type="OrthoDB" id="3290504at2"/>
<sequence>MELLKRSVLMAAAAVSAATWAIGVTVLQPLSEPGEPDVLAENNTYWARELRWGALIALVLALIALGRGGRWVTVGALITGGAWIGVDLGLDRIDMASGTWQLAAGAVATALVCCAVAAAVPSVPRPGALFTAATVAAVTAGLATSTESPTDTEPALNSGSATVGMALAVVAVAAAVRAAGPAGRPRFRTVVAAGWPRVRTVVAAGAVAATVPWLLRLIPVGGGRLLGILAFTVLLVVTVAVLAAPRPPARRDRLHYGAVAAVTAFALPVLFLPLALVSIVLKIGDPFTALAANPPIEVDEDIVMILLAIPIGLVLGRFLLAFGLEPRTDATEDSNPRFAAGA</sequence>
<organism evidence="2 3">
    <name type="scientific">Actinoplanes regularis</name>
    <dbReference type="NCBI Taxonomy" id="52697"/>
    <lineage>
        <taxon>Bacteria</taxon>
        <taxon>Bacillati</taxon>
        <taxon>Actinomycetota</taxon>
        <taxon>Actinomycetes</taxon>
        <taxon>Micromonosporales</taxon>
        <taxon>Micromonosporaceae</taxon>
        <taxon>Actinoplanes</taxon>
    </lineage>
</organism>
<protein>
    <submittedName>
        <fullName evidence="2">Uncharacterized protein</fullName>
    </submittedName>
</protein>
<feature type="transmembrane region" description="Helical" evidence="1">
    <location>
        <begin position="301"/>
        <end position="320"/>
    </location>
</feature>
<dbReference type="RefSeq" id="WP_089291889.1">
    <property type="nucleotide sequence ID" value="NZ_BOMU01000124.1"/>
</dbReference>
<gene>
    <name evidence="2" type="ORF">SAMN06264365_10215</name>
</gene>
<feature type="transmembrane region" description="Helical" evidence="1">
    <location>
        <begin position="158"/>
        <end position="179"/>
    </location>
</feature>
<accession>A0A238VZ58</accession>
<dbReference type="AlphaFoldDB" id="A0A238VZ58"/>
<feature type="transmembrane region" description="Helical" evidence="1">
    <location>
        <begin position="200"/>
        <end position="219"/>
    </location>
</feature>
<evidence type="ECO:0000313" key="2">
    <source>
        <dbReference type="EMBL" id="SNR39635.1"/>
    </source>
</evidence>
<feature type="transmembrane region" description="Helical" evidence="1">
    <location>
        <begin position="45"/>
        <end position="64"/>
    </location>
</feature>
<dbReference type="Proteomes" id="UP000198415">
    <property type="component" value="Unassembled WGS sequence"/>
</dbReference>
<feature type="transmembrane region" description="Helical" evidence="1">
    <location>
        <begin position="102"/>
        <end position="120"/>
    </location>
</feature>
<name>A0A238VZ58_9ACTN</name>
<proteinExistence type="predicted"/>
<reference evidence="2 3" key="1">
    <citation type="submission" date="2017-06" db="EMBL/GenBank/DDBJ databases">
        <authorList>
            <person name="Kim H.J."/>
            <person name="Triplett B.A."/>
        </authorList>
    </citation>
    <scope>NUCLEOTIDE SEQUENCE [LARGE SCALE GENOMIC DNA]</scope>
    <source>
        <strain evidence="2 3">DSM 43151</strain>
    </source>
</reference>
<evidence type="ECO:0000256" key="1">
    <source>
        <dbReference type="SAM" id="Phobius"/>
    </source>
</evidence>
<feature type="transmembrane region" description="Helical" evidence="1">
    <location>
        <begin position="256"/>
        <end position="281"/>
    </location>
</feature>
<feature type="transmembrane region" description="Helical" evidence="1">
    <location>
        <begin position="71"/>
        <end position="90"/>
    </location>
</feature>
<keyword evidence="3" id="KW-1185">Reference proteome</keyword>
<feature type="transmembrane region" description="Helical" evidence="1">
    <location>
        <begin position="225"/>
        <end position="244"/>
    </location>
</feature>
<feature type="transmembrane region" description="Helical" evidence="1">
    <location>
        <begin position="127"/>
        <end position="146"/>
    </location>
</feature>
<keyword evidence="1" id="KW-0812">Transmembrane</keyword>